<accession>A0A022KWT3</accession>
<dbReference type="AlphaFoldDB" id="A0A022KWT3"/>
<name>A0A022KWT3_9MICO</name>
<evidence type="ECO:0000259" key="2">
    <source>
        <dbReference type="Pfam" id="PF12986"/>
    </source>
</evidence>
<dbReference type="HOGENOM" id="CLU_114448_1_0_11"/>
<dbReference type="STRING" id="1249481.D641_0110870"/>
<protein>
    <recommendedName>
        <fullName evidence="2">DUF3870 domain-containing protein</fullName>
    </recommendedName>
</protein>
<gene>
    <name evidence="3" type="ORF">D641_0110870</name>
</gene>
<evidence type="ECO:0000313" key="3">
    <source>
        <dbReference type="EMBL" id="EYT48701.1"/>
    </source>
</evidence>
<sequence length="119" mass="12901">MSRTIYVTGEAKSPNNNPITTQFGLFFVGLVVDTETHVILRADCTAALPLTVEFVRELLEGRSLQEEDGLVEAIIDRYHGSSQRAMAAAVRSAAAKYRDLVDGSPAQPNTPVARRQPGS</sequence>
<evidence type="ECO:0000256" key="1">
    <source>
        <dbReference type="SAM" id="MobiDB-lite"/>
    </source>
</evidence>
<dbReference type="OrthoDB" id="88363at2"/>
<feature type="domain" description="DUF3870" evidence="2">
    <location>
        <begin position="6"/>
        <end position="98"/>
    </location>
</feature>
<feature type="region of interest" description="Disordered" evidence="1">
    <location>
        <begin position="100"/>
        <end position="119"/>
    </location>
</feature>
<dbReference type="EMBL" id="AORC01000013">
    <property type="protein sequence ID" value="EYT48701.1"/>
    <property type="molecule type" value="Genomic_DNA"/>
</dbReference>
<organism evidence="3 4">
    <name type="scientific">Brachybacterium muris UCD-AY4</name>
    <dbReference type="NCBI Taxonomy" id="1249481"/>
    <lineage>
        <taxon>Bacteria</taxon>
        <taxon>Bacillati</taxon>
        <taxon>Actinomycetota</taxon>
        <taxon>Actinomycetes</taxon>
        <taxon>Micrococcales</taxon>
        <taxon>Dermabacteraceae</taxon>
        <taxon>Brachybacterium</taxon>
    </lineage>
</organism>
<dbReference type="Proteomes" id="UP000019754">
    <property type="component" value="Unassembled WGS sequence"/>
</dbReference>
<keyword evidence="4" id="KW-1185">Reference proteome</keyword>
<reference evidence="3 4" key="1">
    <citation type="journal article" date="2013" name="Genome Announc.">
        <title>Draft genome sequence of an Actinobacterium, Brachybacterium muris strain UCD-AY4.</title>
        <authorList>
            <person name="Lo J.R."/>
            <person name="Lang J.M."/>
            <person name="Darling A.E."/>
            <person name="Eisen J.A."/>
            <person name="Coil D.A."/>
        </authorList>
    </citation>
    <scope>NUCLEOTIDE SEQUENCE [LARGE SCALE GENOMIC DNA]</scope>
    <source>
        <strain evidence="3 4">UCD-AY4</strain>
    </source>
</reference>
<dbReference type="InterPro" id="IPR024617">
    <property type="entry name" value="DUF3870"/>
</dbReference>
<dbReference type="Pfam" id="PF12986">
    <property type="entry name" value="DUF3870"/>
    <property type="match status" value="1"/>
</dbReference>
<dbReference type="RefSeq" id="WP_031307475.1">
    <property type="nucleotide sequence ID" value="NZ_KB403092.1"/>
</dbReference>
<comment type="caution">
    <text evidence="3">The sequence shown here is derived from an EMBL/GenBank/DDBJ whole genome shotgun (WGS) entry which is preliminary data.</text>
</comment>
<proteinExistence type="predicted"/>
<evidence type="ECO:0000313" key="4">
    <source>
        <dbReference type="Proteomes" id="UP000019754"/>
    </source>
</evidence>